<feature type="compositionally biased region" description="Basic and acidic residues" evidence="1">
    <location>
        <begin position="104"/>
        <end position="113"/>
    </location>
</feature>
<comment type="caution">
    <text evidence="2">The sequence shown here is derived from an EMBL/GenBank/DDBJ whole genome shotgun (WGS) entry which is preliminary data.</text>
</comment>
<proteinExistence type="predicted"/>
<name>A0AA39I060_9BILA</name>
<feature type="compositionally biased region" description="Basic and acidic residues" evidence="1">
    <location>
        <begin position="73"/>
        <end position="86"/>
    </location>
</feature>
<organism evidence="2 3">
    <name type="scientific">Steinernema hermaphroditum</name>
    <dbReference type="NCBI Taxonomy" id="289476"/>
    <lineage>
        <taxon>Eukaryota</taxon>
        <taxon>Metazoa</taxon>
        <taxon>Ecdysozoa</taxon>
        <taxon>Nematoda</taxon>
        <taxon>Chromadorea</taxon>
        <taxon>Rhabditida</taxon>
        <taxon>Tylenchina</taxon>
        <taxon>Panagrolaimomorpha</taxon>
        <taxon>Strongyloidoidea</taxon>
        <taxon>Steinernematidae</taxon>
        <taxon>Steinernema</taxon>
    </lineage>
</organism>
<feature type="compositionally biased region" description="Polar residues" evidence="1">
    <location>
        <begin position="87"/>
        <end position="103"/>
    </location>
</feature>
<feature type="region of interest" description="Disordered" evidence="1">
    <location>
        <begin position="73"/>
        <end position="121"/>
    </location>
</feature>
<protein>
    <submittedName>
        <fullName evidence="2">Uncharacterized protein</fullName>
    </submittedName>
</protein>
<dbReference type="EMBL" id="JAUCMV010000002">
    <property type="protein sequence ID" value="KAK0415342.1"/>
    <property type="molecule type" value="Genomic_DNA"/>
</dbReference>
<gene>
    <name evidence="2" type="ORF">QR680_011898</name>
</gene>
<reference evidence="2" key="1">
    <citation type="submission" date="2023-06" db="EMBL/GenBank/DDBJ databases">
        <title>Genomic analysis of the entomopathogenic nematode Steinernema hermaphroditum.</title>
        <authorList>
            <person name="Schwarz E.M."/>
            <person name="Heppert J.K."/>
            <person name="Baniya A."/>
            <person name="Schwartz H.T."/>
            <person name="Tan C.-H."/>
            <person name="Antoshechkin I."/>
            <person name="Sternberg P.W."/>
            <person name="Goodrich-Blair H."/>
            <person name="Dillman A.R."/>
        </authorList>
    </citation>
    <scope>NUCLEOTIDE SEQUENCE</scope>
    <source>
        <strain evidence="2">PS9179</strain>
        <tissue evidence="2">Whole animal</tissue>
    </source>
</reference>
<accession>A0AA39I060</accession>
<evidence type="ECO:0000313" key="2">
    <source>
        <dbReference type="EMBL" id="KAK0415342.1"/>
    </source>
</evidence>
<keyword evidence="3" id="KW-1185">Reference proteome</keyword>
<sequence>MLPYVNWCYNTTVDSTTGEPLFYLMFGRDSLFALDHILNAKTSGLFTGTDTSTFRTELTLAIRDAWDVAKEHSEAERAKNKERYDKSASSSTIQIGDQPAQQECDTHDRRRAPDLPGILATRTSPLSPVVHEWRHRRSSRRMTTAEIRENMSKQLQALLGLRRAFELDETEYAKYLTCSRVINFLRSH</sequence>
<evidence type="ECO:0000256" key="1">
    <source>
        <dbReference type="SAM" id="MobiDB-lite"/>
    </source>
</evidence>
<dbReference type="Proteomes" id="UP001175271">
    <property type="component" value="Unassembled WGS sequence"/>
</dbReference>
<evidence type="ECO:0000313" key="3">
    <source>
        <dbReference type="Proteomes" id="UP001175271"/>
    </source>
</evidence>
<dbReference type="AlphaFoldDB" id="A0AA39I060"/>